<dbReference type="WBParaSite" id="ECPE_0000719801-mRNA-1">
    <property type="protein sequence ID" value="ECPE_0000719801-mRNA-1"/>
    <property type="gene ID" value="ECPE_0000719801"/>
</dbReference>
<keyword evidence="5" id="KW-0862">Zinc</keyword>
<organism evidence="11">
    <name type="scientific">Echinostoma caproni</name>
    <dbReference type="NCBI Taxonomy" id="27848"/>
    <lineage>
        <taxon>Eukaryota</taxon>
        <taxon>Metazoa</taxon>
        <taxon>Spiralia</taxon>
        <taxon>Lophotrochozoa</taxon>
        <taxon>Platyhelminthes</taxon>
        <taxon>Trematoda</taxon>
        <taxon>Digenea</taxon>
        <taxon>Plagiorchiida</taxon>
        <taxon>Echinostomata</taxon>
        <taxon>Echinostomatoidea</taxon>
        <taxon>Echinostomatidae</taxon>
        <taxon>Echinostoma</taxon>
    </lineage>
</organism>
<feature type="domain" description="Adenosine deaminase" evidence="8">
    <location>
        <begin position="23"/>
        <end position="171"/>
    </location>
</feature>
<comment type="catalytic activity">
    <reaction evidence="7">
        <text>N(6)-methyl-AMP + H2O + H(+) = IMP + methylamine</text>
        <dbReference type="Rhea" id="RHEA:16001"/>
        <dbReference type="ChEBI" id="CHEBI:15377"/>
        <dbReference type="ChEBI" id="CHEBI:15378"/>
        <dbReference type="ChEBI" id="CHEBI:58053"/>
        <dbReference type="ChEBI" id="CHEBI:59338"/>
        <dbReference type="ChEBI" id="CHEBI:144842"/>
    </reaction>
    <physiologicalReaction direction="left-to-right" evidence="7">
        <dbReference type="Rhea" id="RHEA:16002"/>
    </physiologicalReaction>
</comment>
<proteinExistence type="inferred from homology"/>
<dbReference type="GO" id="GO:0006154">
    <property type="term" value="P:adenosine catabolic process"/>
    <property type="evidence" value="ECO:0007669"/>
    <property type="project" value="TreeGrafter"/>
</dbReference>
<evidence type="ECO:0000256" key="1">
    <source>
        <dbReference type="ARBA" id="ARBA00001947"/>
    </source>
</evidence>
<evidence type="ECO:0000313" key="9">
    <source>
        <dbReference type="EMBL" id="VDP80387.1"/>
    </source>
</evidence>
<reference evidence="9 10" key="2">
    <citation type="submission" date="2018-11" db="EMBL/GenBank/DDBJ databases">
        <authorList>
            <consortium name="Pathogen Informatics"/>
        </authorList>
    </citation>
    <scope>NUCLEOTIDE SEQUENCE [LARGE SCALE GENOMIC DNA]</scope>
    <source>
        <strain evidence="9 10">Egypt</strain>
    </source>
</reference>
<comment type="cofactor">
    <cofactor evidence="1">
        <name>Zn(2+)</name>
        <dbReference type="ChEBI" id="CHEBI:29105"/>
    </cofactor>
</comment>
<keyword evidence="3" id="KW-0479">Metal-binding</keyword>
<name>A0A183AJP7_9TREM</name>
<evidence type="ECO:0000313" key="11">
    <source>
        <dbReference type="WBParaSite" id="ECPE_0000719801-mRNA-1"/>
    </source>
</evidence>
<keyword evidence="6" id="KW-0546">Nucleotide metabolism</keyword>
<dbReference type="GO" id="GO:0046103">
    <property type="term" value="P:inosine biosynthetic process"/>
    <property type="evidence" value="ECO:0007669"/>
    <property type="project" value="TreeGrafter"/>
</dbReference>
<comment type="similarity">
    <text evidence="2">Belongs to the metallo-dependent hydrolases superfamily. Adenosine and AMP deaminases family.</text>
</comment>
<accession>A0A183AJP7</accession>
<dbReference type="InterPro" id="IPR001365">
    <property type="entry name" value="A_deaminase_dom"/>
</dbReference>
<keyword evidence="10" id="KW-1185">Reference proteome</keyword>
<dbReference type="OrthoDB" id="272271at2759"/>
<dbReference type="Pfam" id="PF00962">
    <property type="entry name" value="A_deaminase"/>
    <property type="match status" value="1"/>
</dbReference>
<dbReference type="GO" id="GO:0004000">
    <property type="term" value="F:adenosine deaminase activity"/>
    <property type="evidence" value="ECO:0007669"/>
    <property type="project" value="TreeGrafter"/>
</dbReference>
<dbReference type="Gene3D" id="3.20.20.140">
    <property type="entry name" value="Metal-dependent hydrolases"/>
    <property type="match status" value="1"/>
</dbReference>
<keyword evidence="4" id="KW-0378">Hydrolase</keyword>
<gene>
    <name evidence="9" type="ORF">ECPE_LOCUS7182</name>
</gene>
<evidence type="ECO:0000256" key="5">
    <source>
        <dbReference type="ARBA" id="ARBA00022833"/>
    </source>
</evidence>
<dbReference type="EMBL" id="UZAN01044262">
    <property type="protein sequence ID" value="VDP80387.1"/>
    <property type="molecule type" value="Genomic_DNA"/>
</dbReference>
<dbReference type="SUPFAM" id="SSF51556">
    <property type="entry name" value="Metallo-dependent hydrolases"/>
    <property type="match status" value="1"/>
</dbReference>
<protein>
    <submittedName>
        <fullName evidence="11">A_deaminase domain-containing protein</fullName>
    </submittedName>
</protein>
<evidence type="ECO:0000256" key="3">
    <source>
        <dbReference type="ARBA" id="ARBA00022723"/>
    </source>
</evidence>
<evidence type="ECO:0000259" key="8">
    <source>
        <dbReference type="Pfam" id="PF00962"/>
    </source>
</evidence>
<dbReference type="GO" id="GO:0046872">
    <property type="term" value="F:metal ion binding"/>
    <property type="evidence" value="ECO:0007669"/>
    <property type="project" value="UniProtKB-KW"/>
</dbReference>
<evidence type="ECO:0000256" key="7">
    <source>
        <dbReference type="ARBA" id="ARBA00048787"/>
    </source>
</evidence>
<evidence type="ECO:0000256" key="4">
    <source>
        <dbReference type="ARBA" id="ARBA00022801"/>
    </source>
</evidence>
<evidence type="ECO:0000313" key="10">
    <source>
        <dbReference type="Proteomes" id="UP000272942"/>
    </source>
</evidence>
<sequence length="221" mass="24251">PIQKCVKFVLFATTIIPFPLPILFQVAVSVVEEFALDGVVYLELRTTLRPVPTCRDYLHTVIQSLTSAPSVLNELIVVRLLVSIDRARGVEEAQKAVALAIEAAHSNPDLVVGVDLSGNPNVGSLLDYVPMLNEARAHGLKTTVHLAEVPDQSSEWLAFLRSHVPDRLGHVTFLTQRDTTNAGTDTDAARKIVLAAKTPLGRYVLPFFEVHVFVLKTYFSA</sequence>
<dbReference type="InterPro" id="IPR006330">
    <property type="entry name" value="Ado/ade_deaminase"/>
</dbReference>
<dbReference type="InterPro" id="IPR032466">
    <property type="entry name" value="Metal_Hydrolase"/>
</dbReference>
<reference evidence="11" key="1">
    <citation type="submission" date="2016-06" db="UniProtKB">
        <authorList>
            <consortium name="WormBaseParasite"/>
        </authorList>
    </citation>
    <scope>IDENTIFICATION</scope>
</reference>
<dbReference type="Proteomes" id="UP000272942">
    <property type="component" value="Unassembled WGS sequence"/>
</dbReference>
<dbReference type="GO" id="GO:0009117">
    <property type="term" value="P:nucleotide metabolic process"/>
    <property type="evidence" value="ECO:0007669"/>
    <property type="project" value="UniProtKB-KW"/>
</dbReference>
<dbReference type="PANTHER" id="PTHR11409">
    <property type="entry name" value="ADENOSINE DEAMINASE"/>
    <property type="match status" value="1"/>
</dbReference>
<evidence type="ECO:0000256" key="2">
    <source>
        <dbReference type="ARBA" id="ARBA00006676"/>
    </source>
</evidence>
<dbReference type="PANTHER" id="PTHR11409:SF42">
    <property type="entry name" value="ADENOSINE DEAMINASE-LIKE PROTEIN"/>
    <property type="match status" value="1"/>
</dbReference>
<dbReference type="AlphaFoldDB" id="A0A183AJP7"/>
<evidence type="ECO:0000256" key="6">
    <source>
        <dbReference type="ARBA" id="ARBA00023080"/>
    </source>
</evidence>